<keyword evidence="3" id="KW-1185">Reference proteome</keyword>
<dbReference type="PROSITE" id="PS51257">
    <property type="entry name" value="PROKAR_LIPOPROTEIN"/>
    <property type="match status" value="1"/>
</dbReference>
<evidence type="ECO:0000313" key="2">
    <source>
        <dbReference type="EMBL" id="MEJ8809885.1"/>
    </source>
</evidence>
<dbReference type="Proteomes" id="UP001365846">
    <property type="component" value="Unassembled WGS sequence"/>
</dbReference>
<name>A0ABU8VA28_9BURK</name>
<sequence>MTTTLARWLQAMSSFGAAALLVACASQPPASRAELPFDQAVAQATDGLMVQTQKMQSLLTRMGGKSGVVLDPMIDAGSGQQTAATQLLQERVTERLATQDSIQVVPFQRANLDKARYLLTGTMTRLAVDQPRGPMEINLALTELASGKVIAQSSAVTRDEGLDHTPLLYYRDTPVPTKDRVVEGYVRTSATPPGQKADGYYLDRLAVAPLIKDATSAYNAERYQDALAGYNAAGDSAIGEQLRVLNGIYLSSAKLGKNAEAEQAFGRLVAYGIANQQLGVKFLFNPNSTVFWSEQKISGPYPMWLREIAKASAGAKVCMDIIGHTSHTGPVAYNDTLSLQRAKFIQQRLVGEAAVLGTRTAPSGKGFRENIIGSGTDDAVDALDRRVEFKIVDCGVMQAAR</sequence>
<organism evidence="2 3">
    <name type="scientific">Variovorax ureilyticus</name>
    <dbReference type="NCBI Taxonomy" id="1836198"/>
    <lineage>
        <taxon>Bacteria</taxon>
        <taxon>Pseudomonadati</taxon>
        <taxon>Pseudomonadota</taxon>
        <taxon>Betaproteobacteria</taxon>
        <taxon>Burkholderiales</taxon>
        <taxon>Comamonadaceae</taxon>
        <taxon>Variovorax</taxon>
    </lineage>
</organism>
<gene>
    <name evidence="2" type="ORF">WKW77_02320</name>
</gene>
<dbReference type="RefSeq" id="WP_340355200.1">
    <property type="nucleotide sequence ID" value="NZ_JBBKZU010000001.1"/>
</dbReference>
<dbReference type="Gene3D" id="3.30.1330.60">
    <property type="entry name" value="OmpA-like domain"/>
    <property type="match status" value="1"/>
</dbReference>
<evidence type="ECO:0000256" key="1">
    <source>
        <dbReference type="SAM" id="SignalP"/>
    </source>
</evidence>
<dbReference type="InterPro" id="IPR036737">
    <property type="entry name" value="OmpA-like_sf"/>
</dbReference>
<protein>
    <submittedName>
        <fullName evidence="2">OmpA family protein</fullName>
    </submittedName>
</protein>
<feature type="chain" id="PRO_5047181712" evidence="1">
    <location>
        <begin position="20"/>
        <end position="401"/>
    </location>
</feature>
<dbReference type="EMBL" id="JBBKZU010000001">
    <property type="protein sequence ID" value="MEJ8809885.1"/>
    <property type="molecule type" value="Genomic_DNA"/>
</dbReference>
<comment type="caution">
    <text evidence="2">The sequence shown here is derived from an EMBL/GenBank/DDBJ whole genome shotgun (WGS) entry which is preliminary data.</text>
</comment>
<keyword evidence="1" id="KW-0732">Signal</keyword>
<proteinExistence type="predicted"/>
<reference evidence="2 3" key="1">
    <citation type="submission" date="2024-03" db="EMBL/GenBank/DDBJ databases">
        <title>Novel species of the genus Variovorax.</title>
        <authorList>
            <person name="Liu Q."/>
            <person name="Xin Y.-H."/>
        </authorList>
    </citation>
    <scope>NUCLEOTIDE SEQUENCE [LARGE SCALE GENOMIC DNA]</scope>
    <source>
        <strain evidence="2 3">KACC 18899</strain>
    </source>
</reference>
<dbReference type="SUPFAM" id="SSF103088">
    <property type="entry name" value="OmpA-like"/>
    <property type="match status" value="1"/>
</dbReference>
<evidence type="ECO:0000313" key="3">
    <source>
        <dbReference type="Proteomes" id="UP001365846"/>
    </source>
</evidence>
<accession>A0ABU8VA28</accession>
<feature type="signal peptide" evidence="1">
    <location>
        <begin position="1"/>
        <end position="19"/>
    </location>
</feature>